<name>A0AA35CHH2_9FIRM</name>
<dbReference type="EMBL" id="AP025628">
    <property type="protein sequence ID" value="BDG59054.1"/>
    <property type="molecule type" value="Genomic_DNA"/>
</dbReference>
<dbReference type="GO" id="GO:0000976">
    <property type="term" value="F:transcription cis-regulatory region binding"/>
    <property type="evidence" value="ECO:0007669"/>
    <property type="project" value="TreeGrafter"/>
</dbReference>
<dbReference type="InterPro" id="IPR000847">
    <property type="entry name" value="LysR_HTH_N"/>
</dbReference>
<dbReference type="InterPro" id="IPR005119">
    <property type="entry name" value="LysR_subst-bd"/>
</dbReference>
<dbReference type="InterPro" id="IPR036388">
    <property type="entry name" value="WH-like_DNA-bd_sf"/>
</dbReference>
<evidence type="ECO:0000259" key="5">
    <source>
        <dbReference type="PROSITE" id="PS50931"/>
    </source>
</evidence>
<dbReference type="AlphaFoldDB" id="A0AA35CHH2"/>
<reference evidence="6" key="1">
    <citation type="submission" date="2022-03" db="EMBL/GenBank/DDBJ databases">
        <title>Complete genome sequence of Caldinitratiruptor microaerophilus.</title>
        <authorList>
            <person name="Mukaiyama R."/>
            <person name="Nishiyama T."/>
            <person name="Ueda K."/>
        </authorList>
    </citation>
    <scope>NUCLEOTIDE SEQUENCE</scope>
    <source>
        <strain evidence="6">JCM 16183</strain>
    </source>
</reference>
<dbReference type="PANTHER" id="PTHR30126">
    <property type="entry name" value="HTH-TYPE TRANSCRIPTIONAL REGULATOR"/>
    <property type="match status" value="1"/>
</dbReference>
<dbReference type="PANTHER" id="PTHR30126:SF39">
    <property type="entry name" value="HTH-TYPE TRANSCRIPTIONAL REGULATOR CYSL"/>
    <property type="match status" value="1"/>
</dbReference>
<evidence type="ECO:0000313" key="6">
    <source>
        <dbReference type="EMBL" id="BDG59054.1"/>
    </source>
</evidence>
<dbReference type="FunFam" id="1.10.10.10:FF:000001">
    <property type="entry name" value="LysR family transcriptional regulator"/>
    <property type="match status" value="1"/>
</dbReference>
<keyword evidence="7" id="KW-1185">Reference proteome</keyword>
<comment type="similarity">
    <text evidence="1">Belongs to the LysR transcriptional regulatory family.</text>
</comment>
<evidence type="ECO:0000256" key="2">
    <source>
        <dbReference type="ARBA" id="ARBA00023015"/>
    </source>
</evidence>
<dbReference type="RefSeq" id="WP_264843171.1">
    <property type="nucleotide sequence ID" value="NZ_AP025628.1"/>
</dbReference>
<dbReference type="KEGG" id="cmic:caldi_01440"/>
<accession>A0AA35CHH2</accession>
<dbReference type="CDD" id="cd05466">
    <property type="entry name" value="PBP2_LTTR_substrate"/>
    <property type="match status" value="1"/>
</dbReference>
<evidence type="ECO:0000256" key="1">
    <source>
        <dbReference type="ARBA" id="ARBA00009437"/>
    </source>
</evidence>
<dbReference type="Gene3D" id="1.10.10.10">
    <property type="entry name" value="Winged helix-like DNA-binding domain superfamily/Winged helix DNA-binding domain"/>
    <property type="match status" value="1"/>
</dbReference>
<keyword evidence="4" id="KW-0804">Transcription</keyword>
<dbReference type="SUPFAM" id="SSF53850">
    <property type="entry name" value="Periplasmic binding protein-like II"/>
    <property type="match status" value="1"/>
</dbReference>
<organism evidence="6 7">
    <name type="scientific">Caldinitratiruptor microaerophilus</name>
    <dbReference type="NCBI Taxonomy" id="671077"/>
    <lineage>
        <taxon>Bacteria</taxon>
        <taxon>Bacillati</taxon>
        <taxon>Bacillota</taxon>
        <taxon>Clostridia</taxon>
        <taxon>Eubacteriales</taxon>
        <taxon>Symbiobacteriaceae</taxon>
        <taxon>Caldinitratiruptor</taxon>
    </lineage>
</organism>
<dbReference type="Proteomes" id="UP001163687">
    <property type="component" value="Chromosome"/>
</dbReference>
<dbReference type="PRINTS" id="PR00039">
    <property type="entry name" value="HTHLYSR"/>
</dbReference>
<dbReference type="InterPro" id="IPR036390">
    <property type="entry name" value="WH_DNA-bd_sf"/>
</dbReference>
<dbReference type="GO" id="GO:0003700">
    <property type="term" value="F:DNA-binding transcription factor activity"/>
    <property type="evidence" value="ECO:0007669"/>
    <property type="project" value="InterPro"/>
</dbReference>
<dbReference type="Pfam" id="PF00126">
    <property type="entry name" value="HTH_1"/>
    <property type="match status" value="1"/>
</dbReference>
<dbReference type="PROSITE" id="PS50931">
    <property type="entry name" value="HTH_LYSR"/>
    <property type="match status" value="1"/>
</dbReference>
<keyword evidence="2" id="KW-0805">Transcription regulation</keyword>
<protein>
    <submittedName>
        <fullName evidence="6">LysR family transcriptional regulator</fullName>
    </submittedName>
</protein>
<dbReference type="Gene3D" id="3.40.190.290">
    <property type="match status" value="1"/>
</dbReference>
<evidence type="ECO:0000313" key="7">
    <source>
        <dbReference type="Proteomes" id="UP001163687"/>
    </source>
</evidence>
<sequence length="315" mass="34329">MLLQQLITFCRVVEAGSFTRAAELLNLTQPAVTRQVAALEAEFGEPLLDRQGRHFRLTAAGEIVYEHARRVVAVVDSARRQVEALSSPEQGQVSIACVTTTGLFTLPGLLAAFSRQYPAVRIRVWSGKIAAVMDRVLDGESDLGLVTMPVTHPRLESVPLFRDRVVLVASPSEAARLPNPLTLGHLAELDMIAYQAPSRFRTLIEAHLETVGVYPRVAMEFDSHEAVKTMVLLGYGVAMVPESTVRAELDSGALIELRVDGLPPLHRTTSMLLRRDAAPRARAVENFIRLVLERYGAVGAEGITEPEEPGAPSAP</sequence>
<dbReference type="SUPFAM" id="SSF46785">
    <property type="entry name" value="Winged helix' DNA-binding domain"/>
    <property type="match status" value="1"/>
</dbReference>
<gene>
    <name evidence="6" type="ORF">caldi_01440</name>
</gene>
<feature type="domain" description="HTH lysR-type" evidence="5">
    <location>
        <begin position="1"/>
        <end position="58"/>
    </location>
</feature>
<evidence type="ECO:0000256" key="3">
    <source>
        <dbReference type="ARBA" id="ARBA00023125"/>
    </source>
</evidence>
<proteinExistence type="inferred from homology"/>
<keyword evidence="3" id="KW-0238">DNA-binding</keyword>
<dbReference type="Pfam" id="PF03466">
    <property type="entry name" value="LysR_substrate"/>
    <property type="match status" value="1"/>
</dbReference>
<evidence type="ECO:0000256" key="4">
    <source>
        <dbReference type="ARBA" id="ARBA00023163"/>
    </source>
</evidence>